<reference evidence="2 3" key="1">
    <citation type="submission" date="2023-08" db="EMBL/GenBank/DDBJ databases">
        <title>Black Yeasts Isolated from many extreme environments.</title>
        <authorList>
            <person name="Coleine C."/>
            <person name="Stajich J.E."/>
            <person name="Selbmann L."/>
        </authorList>
    </citation>
    <scope>NUCLEOTIDE SEQUENCE [LARGE SCALE GENOMIC DNA]</scope>
    <source>
        <strain evidence="2 3">CCFEE 5792</strain>
    </source>
</reference>
<evidence type="ECO:0000313" key="2">
    <source>
        <dbReference type="EMBL" id="KAK5045973.1"/>
    </source>
</evidence>
<gene>
    <name evidence="2" type="ORF">LTR84_008759</name>
</gene>
<accession>A0AAV9MWB6</accession>
<name>A0AAV9MWB6_9EURO</name>
<feature type="compositionally biased region" description="Polar residues" evidence="1">
    <location>
        <begin position="56"/>
        <end position="78"/>
    </location>
</feature>
<dbReference type="EMBL" id="JAVRRD010000033">
    <property type="protein sequence ID" value="KAK5045973.1"/>
    <property type="molecule type" value="Genomic_DNA"/>
</dbReference>
<feature type="region of interest" description="Disordered" evidence="1">
    <location>
        <begin position="30"/>
        <end position="78"/>
    </location>
</feature>
<evidence type="ECO:0000313" key="3">
    <source>
        <dbReference type="Proteomes" id="UP001358417"/>
    </source>
</evidence>
<evidence type="ECO:0000256" key="1">
    <source>
        <dbReference type="SAM" id="MobiDB-lite"/>
    </source>
</evidence>
<proteinExistence type="predicted"/>
<protein>
    <submittedName>
        <fullName evidence="2">Uncharacterized protein</fullName>
    </submittedName>
</protein>
<dbReference type="GeneID" id="89976922"/>
<dbReference type="AlphaFoldDB" id="A0AAV9MWB6"/>
<dbReference type="RefSeq" id="XP_064701578.1">
    <property type="nucleotide sequence ID" value="XM_064852304.1"/>
</dbReference>
<dbReference type="Proteomes" id="UP001358417">
    <property type="component" value="Unassembled WGS sequence"/>
</dbReference>
<sequence length="513" mass="57366">MVLTVQAPPAGSIHIADTDDPEVVLATLSTDDPESSRCRTRSLIDGTRSSTERPNTDSGYGSTTSSPEPNQESTSTSFFKDKAKHFKTRVFPREKKVLKQYNRGLTPIEDVRYADLQILFAHALPEWLSNQKKTPSTIEMRVAVMGQTEASTALFILVACQKPIVKTVRQFFAQKAIKDELEPLNKVWPKFEVIVRQQLALFSANEAISVWMERTPSCHGNHIIMKTKKGPKVSTFGGVLWLRDAKGSVKDHGLTVGHVLCEQEDALEARIAEYGTIRDEDRVEITVECKDQVTDSTDFVDLNHSISFAYDEDDVDDDDDDDYEIPSWEILGKTRTKNLEQDSQTPFPIHIGNVGASSFTNSARTKVGRRYWALMDLTPEYYWDVISYRSRLITNGLMHRLLTQVASDDKISTAQSKDVIVARTGLMDTHGYLKKQRSAIIFGSDTVFTDLYTLTGSVAHALGEGDSGAWVYDSKSYEVYGHVIGKGLFGDVLVMRMPAIVRDIEQTMDASLV</sequence>
<organism evidence="2 3">
    <name type="scientific">Exophiala bonariae</name>
    <dbReference type="NCBI Taxonomy" id="1690606"/>
    <lineage>
        <taxon>Eukaryota</taxon>
        <taxon>Fungi</taxon>
        <taxon>Dikarya</taxon>
        <taxon>Ascomycota</taxon>
        <taxon>Pezizomycotina</taxon>
        <taxon>Eurotiomycetes</taxon>
        <taxon>Chaetothyriomycetidae</taxon>
        <taxon>Chaetothyriales</taxon>
        <taxon>Herpotrichiellaceae</taxon>
        <taxon>Exophiala</taxon>
    </lineage>
</organism>
<comment type="caution">
    <text evidence="2">The sequence shown here is derived from an EMBL/GenBank/DDBJ whole genome shotgun (WGS) entry which is preliminary data.</text>
</comment>
<keyword evidence="3" id="KW-1185">Reference proteome</keyword>